<evidence type="ECO:0000313" key="5">
    <source>
        <dbReference type="Proteomes" id="UP001147782"/>
    </source>
</evidence>
<reference evidence="4" key="2">
    <citation type="journal article" date="2023" name="IMA Fungus">
        <title>Comparative genomic study of the Penicillium genus elucidates a diverse pangenome and 15 lateral gene transfer events.</title>
        <authorList>
            <person name="Petersen C."/>
            <person name="Sorensen T."/>
            <person name="Nielsen M.R."/>
            <person name="Sondergaard T.E."/>
            <person name="Sorensen J.L."/>
            <person name="Fitzpatrick D.A."/>
            <person name="Frisvad J.C."/>
            <person name="Nielsen K.L."/>
        </authorList>
    </citation>
    <scope>NUCLEOTIDE SEQUENCE</scope>
    <source>
        <strain evidence="4">IBT 29864</strain>
    </source>
</reference>
<dbReference type="CDD" id="cd12148">
    <property type="entry name" value="fungal_TF_MHR"/>
    <property type="match status" value="1"/>
</dbReference>
<feature type="region of interest" description="Disordered" evidence="2">
    <location>
        <begin position="601"/>
        <end position="627"/>
    </location>
</feature>
<dbReference type="AlphaFoldDB" id="A0A9W9VDS3"/>
<sequence>MFSQEQSDAQFSRNAPIRWEKWLPDYATPLPCSITKQDCRFLKKAGAFDIPDSSVRDELIKNYIEFVHPLLPILNLEDFLAVIEEGYAGSQGISFLFFQAIMFAATPYESAESIAQEGFRDRREARKTRYERVKLLYLSGCEDDCIAILQAVLLLTYWDESSEDFRDSWYWVGVAKALVTSIENQPESQDESCPMGLWRRIRWSCYMRDRLISITKRWPLQIRDTEFDIPMLTMSDFEMGPLSTKGCLGTDGSHPAIRDPPTKRLLAHASIALACLCRCISRVIESQYTVTKTDSIRPAPRLVPKTPAATPGEVLLRDSELEEWRSSLPEALRWRAPKSTKRIHRHDDVKNHFRATLAGFYNIATSALHRPQAVCLPYSFPELRLLSEQRVRDSAISTAKIHEYFCEQGRAELMPDGQVAMLESAILAHLSSLRSTSATRRQLALQGFQSCARALKQLSNTYASAEESLALVNVAVSQTDNSWRGQPSDLFPHQGDIYDSGSEGRNSASSEERDTSLQFSLWEHVNKLEPPQVGKLLFSHFMITPWERNLLDELAPPEGEDRIHADELRDSMFEQLPRLKPQSTPSDNTSSPTDIFAGKLAAQSSQEDGQQGGNSAQPTPGLDQPIDLDFVQGWNQLEEIEWDFFTMQSH</sequence>
<reference evidence="4" key="1">
    <citation type="submission" date="2022-11" db="EMBL/GenBank/DDBJ databases">
        <authorList>
            <person name="Petersen C."/>
        </authorList>
    </citation>
    <scope>NUCLEOTIDE SEQUENCE</scope>
    <source>
        <strain evidence="4">IBT 29864</strain>
    </source>
</reference>
<evidence type="ECO:0000259" key="3">
    <source>
        <dbReference type="SMART" id="SM00906"/>
    </source>
</evidence>
<comment type="caution">
    <text evidence="4">The sequence shown here is derived from an EMBL/GenBank/DDBJ whole genome shotgun (WGS) entry which is preliminary data.</text>
</comment>
<gene>
    <name evidence="4" type="ORF">N7496_005676</name>
</gene>
<organism evidence="4 5">
    <name type="scientific">Penicillium cataractarum</name>
    <dbReference type="NCBI Taxonomy" id="2100454"/>
    <lineage>
        <taxon>Eukaryota</taxon>
        <taxon>Fungi</taxon>
        <taxon>Dikarya</taxon>
        <taxon>Ascomycota</taxon>
        <taxon>Pezizomycotina</taxon>
        <taxon>Eurotiomycetes</taxon>
        <taxon>Eurotiomycetidae</taxon>
        <taxon>Eurotiales</taxon>
        <taxon>Aspergillaceae</taxon>
        <taxon>Penicillium</taxon>
    </lineage>
</organism>
<keyword evidence="5" id="KW-1185">Reference proteome</keyword>
<dbReference type="Pfam" id="PF04082">
    <property type="entry name" value="Fungal_trans"/>
    <property type="match status" value="1"/>
</dbReference>
<dbReference type="SMART" id="SM00906">
    <property type="entry name" value="Fungal_trans"/>
    <property type="match status" value="1"/>
</dbReference>
<feature type="domain" description="Xylanolytic transcriptional activator regulatory" evidence="3">
    <location>
        <begin position="168"/>
        <end position="238"/>
    </location>
</feature>
<evidence type="ECO:0000313" key="4">
    <source>
        <dbReference type="EMBL" id="KAJ5378267.1"/>
    </source>
</evidence>
<dbReference type="Proteomes" id="UP001147782">
    <property type="component" value="Unassembled WGS sequence"/>
</dbReference>
<dbReference type="PANTHER" id="PTHR47425">
    <property type="entry name" value="FARB-RELATED"/>
    <property type="match status" value="1"/>
</dbReference>
<accession>A0A9W9VDS3</accession>
<feature type="compositionally biased region" description="Polar residues" evidence="2">
    <location>
        <begin position="602"/>
        <end position="618"/>
    </location>
</feature>
<dbReference type="GO" id="GO:0008270">
    <property type="term" value="F:zinc ion binding"/>
    <property type="evidence" value="ECO:0007669"/>
    <property type="project" value="InterPro"/>
</dbReference>
<dbReference type="InterPro" id="IPR052761">
    <property type="entry name" value="Fungal_Detox/Toxin_TFs"/>
</dbReference>
<feature type="region of interest" description="Disordered" evidence="2">
    <location>
        <begin position="483"/>
        <end position="512"/>
    </location>
</feature>
<proteinExistence type="predicted"/>
<keyword evidence="1" id="KW-0539">Nucleus</keyword>
<name>A0A9W9VDS3_9EURO</name>
<protein>
    <recommendedName>
        <fullName evidence="3">Xylanolytic transcriptional activator regulatory domain-containing protein</fullName>
    </recommendedName>
</protein>
<evidence type="ECO:0000256" key="1">
    <source>
        <dbReference type="ARBA" id="ARBA00023242"/>
    </source>
</evidence>
<evidence type="ECO:0000256" key="2">
    <source>
        <dbReference type="SAM" id="MobiDB-lite"/>
    </source>
</evidence>
<dbReference type="GeneID" id="81437784"/>
<dbReference type="RefSeq" id="XP_056557130.1">
    <property type="nucleotide sequence ID" value="XM_056698605.1"/>
</dbReference>
<dbReference type="OrthoDB" id="4368296at2759"/>
<dbReference type="PANTHER" id="PTHR47425:SF3">
    <property type="entry name" value="ZN(II)2CYS6 TRANSCRIPTION FACTOR (EUROFUNG)"/>
    <property type="match status" value="1"/>
</dbReference>
<dbReference type="EMBL" id="JAPZBS010000004">
    <property type="protein sequence ID" value="KAJ5378267.1"/>
    <property type="molecule type" value="Genomic_DNA"/>
</dbReference>
<dbReference type="GO" id="GO:0006351">
    <property type="term" value="P:DNA-templated transcription"/>
    <property type="evidence" value="ECO:0007669"/>
    <property type="project" value="InterPro"/>
</dbReference>
<dbReference type="GO" id="GO:0003677">
    <property type="term" value="F:DNA binding"/>
    <property type="evidence" value="ECO:0007669"/>
    <property type="project" value="InterPro"/>
</dbReference>
<dbReference type="InterPro" id="IPR007219">
    <property type="entry name" value="XnlR_reg_dom"/>
</dbReference>